<dbReference type="Gene3D" id="1.10.150.50">
    <property type="entry name" value="Transcription Factor, Ets-1"/>
    <property type="match status" value="1"/>
</dbReference>
<evidence type="ECO:0000259" key="14">
    <source>
        <dbReference type="PROSITE" id="PS50105"/>
    </source>
</evidence>
<evidence type="ECO:0000313" key="16">
    <source>
        <dbReference type="EMBL" id="KAF0298509.1"/>
    </source>
</evidence>
<dbReference type="InterPro" id="IPR013083">
    <property type="entry name" value="Znf_RING/FYVE/PHD"/>
</dbReference>
<feature type="domain" description="PHD-type" evidence="13">
    <location>
        <begin position="288"/>
        <end position="341"/>
    </location>
</feature>
<evidence type="ECO:0000256" key="10">
    <source>
        <dbReference type="ARBA" id="ARBA00023242"/>
    </source>
</evidence>
<evidence type="ECO:0000256" key="5">
    <source>
        <dbReference type="ARBA" id="ARBA00022723"/>
    </source>
</evidence>
<dbReference type="PANTHER" id="PTHR12247">
    <property type="entry name" value="POLYCOMB GROUP PROTEIN"/>
    <property type="match status" value="1"/>
</dbReference>
<dbReference type="Proteomes" id="UP000440578">
    <property type="component" value="Unassembled WGS sequence"/>
</dbReference>
<feature type="domain" description="SAMD1-like winged helix (WH)" evidence="15">
    <location>
        <begin position="8"/>
        <end position="84"/>
    </location>
</feature>
<dbReference type="GO" id="GO:0003677">
    <property type="term" value="F:DNA binding"/>
    <property type="evidence" value="ECO:0007669"/>
    <property type="project" value="InterPro"/>
</dbReference>
<evidence type="ECO:0000256" key="1">
    <source>
        <dbReference type="ARBA" id="ARBA00004123"/>
    </source>
</evidence>
<feature type="region of interest" description="Disordered" evidence="12">
    <location>
        <begin position="386"/>
        <end position="446"/>
    </location>
</feature>
<evidence type="ECO:0000259" key="15">
    <source>
        <dbReference type="PROSITE" id="PS52014"/>
    </source>
</evidence>
<dbReference type="GO" id="GO:0016740">
    <property type="term" value="F:transferase activity"/>
    <property type="evidence" value="ECO:0007669"/>
    <property type="project" value="UniProtKB-KW"/>
</dbReference>
<organism evidence="16 17">
    <name type="scientific">Amphibalanus amphitrite</name>
    <name type="common">Striped barnacle</name>
    <name type="synonym">Balanus amphitrite</name>
    <dbReference type="NCBI Taxonomy" id="1232801"/>
    <lineage>
        <taxon>Eukaryota</taxon>
        <taxon>Metazoa</taxon>
        <taxon>Ecdysozoa</taxon>
        <taxon>Arthropoda</taxon>
        <taxon>Crustacea</taxon>
        <taxon>Multicrustacea</taxon>
        <taxon>Cirripedia</taxon>
        <taxon>Thoracica</taxon>
        <taxon>Thoracicalcarea</taxon>
        <taxon>Balanomorpha</taxon>
        <taxon>Balanoidea</taxon>
        <taxon>Balanidae</taxon>
        <taxon>Amphibalaninae</taxon>
        <taxon>Amphibalanus</taxon>
    </lineage>
</organism>
<evidence type="ECO:0000256" key="8">
    <source>
        <dbReference type="ARBA" id="ARBA00022843"/>
    </source>
</evidence>
<proteinExistence type="predicted"/>
<sequence>MASLKPQTFSKSKQCIKDWILTAIDQLKLRKARPDRYRIAYVLNKQFGVDIDAVNEVLEQMTDEHSIVRVDYKGSVSYRDIKNWLRISKDIEVISIYAGALVLNSDRASAALQEAVKTLSKVSKSPTVTLAEIEHYFKDKNHNQFTTAPLAVALQREVNAGHLLKSGMNTFSVKSNKKLKQTEMHRMDSPTSDVTSDGNDTTNENGKRVKKTKVIFDPSEVRRPVGGPPAPKRLKTAITPMKVVVSTGRGTTTRASASSTPATPAAGGRQSAAGAAGAGSAASAGPGKPTCHFCKRPGRQEVVLVCRQCKTPAHPSCLGYSKRLTKKIQDKPWTCMDCKTCVLCRDVGGELIFCDHCDLAFHMLCHQPKVRRKPSGEWMCSGCRRGAGAPSRMGRPPKLAWKPEPQSPPKPVDSKPQSAPEAKPVDVDVKPLRTAKPAASSTRAATTATTAGAAAAARLGWPAQLMAAPVDPTVPDISDWSVAKVVAYFKRHGFEKHAPAFEEHEVDGPALLMLSRLDVLRGLGIKLGPALKIYNHVKLLQTRRRACLDFCLL</sequence>
<dbReference type="PROSITE" id="PS50105">
    <property type="entry name" value="SAM_DOMAIN"/>
    <property type="match status" value="1"/>
</dbReference>
<keyword evidence="5" id="KW-0479">Metal-binding</keyword>
<feature type="compositionally biased region" description="Low complexity" evidence="12">
    <location>
        <begin position="434"/>
        <end position="446"/>
    </location>
</feature>
<keyword evidence="2" id="KW-0678">Repressor</keyword>
<comment type="caution">
    <text evidence="16">The sequence shown here is derived from an EMBL/GenBank/DDBJ whole genome shotgun (WGS) entry which is preliminary data.</text>
</comment>
<evidence type="ECO:0000256" key="2">
    <source>
        <dbReference type="ARBA" id="ARBA00022491"/>
    </source>
</evidence>
<dbReference type="GO" id="GO:0042393">
    <property type="term" value="F:histone binding"/>
    <property type="evidence" value="ECO:0007669"/>
    <property type="project" value="TreeGrafter"/>
</dbReference>
<dbReference type="GO" id="GO:0045892">
    <property type="term" value="P:negative regulation of DNA-templated transcription"/>
    <property type="evidence" value="ECO:0007669"/>
    <property type="project" value="TreeGrafter"/>
</dbReference>
<dbReference type="InterPro" id="IPR048589">
    <property type="entry name" value="SAMD1-like_WH"/>
</dbReference>
<keyword evidence="16" id="KW-0808">Transferase</keyword>
<keyword evidence="4" id="KW-0597">Phosphoprotein</keyword>
<evidence type="ECO:0000259" key="13">
    <source>
        <dbReference type="PROSITE" id="PS50016"/>
    </source>
</evidence>
<keyword evidence="6 11" id="KW-0863">Zinc-finger</keyword>
<dbReference type="SUPFAM" id="SSF47769">
    <property type="entry name" value="SAM/Pointed domain"/>
    <property type="match status" value="1"/>
</dbReference>
<evidence type="ECO:0000256" key="12">
    <source>
        <dbReference type="SAM" id="MobiDB-lite"/>
    </source>
</evidence>
<dbReference type="PROSITE" id="PS52014">
    <property type="entry name" value="SAMD1_WH"/>
    <property type="match status" value="1"/>
</dbReference>
<dbReference type="SMART" id="SM00249">
    <property type="entry name" value="PHD"/>
    <property type="match status" value="2"/>
</dbReference>
<keyword evidence="3" id="KW-1017">Isopeptide bond</keyword>
<reference evidence="16 17" key="1">
    <citation type="submission" date="2019-07" db="EMBL/GenBank/DDBJ databases">
        <title>Draft genome assembly of a fouling barnacle, Amphibalanus amphitrite (Darwin, 1854): The first reference genome for Thecostraca.</title>
        <authorList>
            <person name="Kim W."/>
        </authorList>
    </citation>
    <scope>NUCLEOTIDE SEQUENCE [LARGE SCALE GENOMIC DNA]</scope>
    <source>
        <strain evidence="16">SNU_AA5</strain>
        <tissue evidence="16">Soma without cirri and trophi</tissue>
    </source>
</reference>
<comment type="subcellular location">
    <subcellularLocation>
        <location evidence="1">Nucleus</location>
    </subcellularLocation>
</comment>
<dbReference type="Pfam" id="PF00628">
    <property type="entry name" value="PHD"/>
    <property type="match status" value="2"/>
</dbReference>
<dbReference type="InterPro" id="IPR019787">
    <property type="entry name" value="Znf_PHD-finger"/>
</dbReference>
<evidence type="ECO:0000256" key="9">
    <source>
        <dbReference type="ARBA" id="ARBA00022853"/>
    </source>
</evidence>
<dbReference type="InterPro" id="IPR011011">
    <property type="entry name" value="Znf_FYVE_PHD"/>
</dbReference>
<gene>
    <name evidence="16" type="primary">KAT6A</name>
    <name evidence="16" type="ORF">FJT64_004109</name>
</gene>
<dbReference type="InterPro" id="IPR001965">
    <property type="entry name" value="Znf_PHD"/>
</dbReference>
<dbReference type="Pfam" id="PF00536">
    <property type="entry name" value="SAM_1"/>
    <property type="match status" value="1"/>
</dbReference>
<dbReference type="PANTHER" id="PTHR12247:SF139">
    <property type="entry name" value="ATHERIN-RELATED"/>
    <property type="match status" value="1"/>
</dbReference>
<keyword evidence="8" id="KW-0832">Ubl conjugation</keyword>
<feature type="domain" description="SAM" evidence="14">
    <location>
        <begin position="480"/>
        <end position="525"/>
    </location>
</feature>
<evidence type="ECO:0000256" key="3">
    <source>
        <dbReference type="ARBA" id="ARBA00022499"/>
    </source>
</evidence>
<dbReference type="GO" id="GO:0003682">
    <property type="term" value="F:chromatin binding"/>
    <property type="evidence" value="ECO:0007669"/>
    <property type="project" value="TreeGrafter"/>
</dbReference>
<feature type="region of interest" description="Disordered" evidence="12">
    <location>
        <begin position="247"/>
        <end position="286"/>
    </location>
</feature>
<protein>
    <submittedName>
        <fullName evidence="16">Histone acetyltransferase KAT6A</fullName>
    </submittedName>
</protein>
<evidence type="ECO:0000313" key="17">
    <source>
        <dbReference type="Proteomes" id="UP000440578"/>
    </source>
</evidence>
<dbReference type="InterPro" id="IPR001660">
    <property type="entry name" value="SAM"/>
</dbReference>
<evidence type="ECO:0000256" key="6">
    <source>
        <dbReference type="ARBA" id="ARBA00022771"/>
    </source>
</evidence>
<dbReference type="SMART" id="SM00454">
    <property type="entry name" value="SAM"/>
    <property type="match status" value="1"/>
</dbReference>
<dbReference type="AlphaFoldDB" id="A0A6A4W002"/>
<evidence type="ECO:0000256" key="4">
    <source>
        <dbReference type="ARBA" id="ARBA00022553"/>
    </source>
</evidence>
<feature type="compositionally biased region" description="Polar residues" evidence="12">
    <location>
        <begin position="189"/>
        <end position="204"/>
    </location>
</feature>
<keyword evidence="17" id="KW-1185">Reference proteome</keyword>
<dbReference type="InterPro" id="IPR050548">
    <property type="entry name" value="PcG_chromatin_remod_factors"/>
</dbReference>
<dbReference type="SUPFAM" id="SSF57903">
    <property type="entry name" value="FYVE/PHD zinc finger"/>
    <property type="match status" value="2"/>
</dbReference>
<dbReference type="InterPro" id="IPR013761">
    <property type="entry name" value="SAM/pointed_sf"/>
</dbReference>
<dbReference type="OrthoDB" id="10004495at2759"/>
<evidence type="ECO:0000256" key="7">
    <source>
        <dbReference type="ARBA" id="ARBA00022833"/>
    </source>
</evidence>
<keyword evidence="10" id="KW-0539">Nucleus</keyword>
<dbReference type="Pfam" id="PF21524">
    <property type="entry name" value="SAMD1_WH"/>
    <property type="match status" value="1"/>
</dbReference>
<evidence type="ECO:0000256" key="11">
    <source>
        <dbReference type="PROSITE-ProRule" id="PRU00146"/>
    </source>
</evidence>
<dbReference type="GO" id="GO:0005634">
    <property type="term" value="C:nucleus"/>
    <property type="evidence" value="ECO:0007669"/>
    <property type="project" value="UniProtKB-SubCell"/>
</dbReference>
<keyword evidence="9" id="KW-0156">Chromatin regulator</keyword>
<accession>A0A6A4W002</accession>
<keyword evidence="7" id="KW-0862">Zinc</keyword>
<dbReference type="Gene3D" id="3.30.40.10">
    <property type="entry name" value="Zinc/RING finger domain, C3HC4 (zinc finger)"/>
    <property type="match status" value="1"/>
</dbReference>
<dbReference type="GO" id="GO:0008270">
    <property type="term" value="F:zinc ion binding"/>
    <property type="evidence" value="ECO:0007669"/>
    <property type="project" value="UniProtKB-KW"/>
</dbReference>
<feature type="domain" description="PHD-type" evidence="13">
    <location>
        <begin position="338"/>
        <end position="386"/>
    </location>
</feature>
<dbReference type="PROSITE" id="PS50016">
    <property type="entry name" value="ZF_PHD_2"/>
    <property type="match status" value="2"/>
</dbReference>
<dbReference type="EMBL" id="VIIS01001428">
    <property type="protein sequence ID" value="KAF0298509.1"/>
    <property type="molecule type" value="Genomic_DNA"/>
</dbReference>
<dbReference type="GO" id="GO:0006325">
    <property type="term" value="P:chromatin organization"/>
    <property type="evidence" value="ECO:0007669"/>
    <property type="project" value="UniProtKB-KW"/>
</dbReference>
<feature type="region of interest" description="Disordered" evidence="12">
    <location>
        <begin position="180"/>
        <end position="213"/>
    </location>
</feature>
<name>A0A6A4W002_AMPAM</name>